<organism evidence="5 6">
    <name type="scientific">Mycobacterium adipatum</name>
    <dbReference type="NCBI Taxonomy" id="1682113"/>
    <lineage>
        <taxon>Bacteria</taxon>
        <taxon>Bacillati</taxon>
        <taxon>Actinomycetota</taxon>
        <taxon>Actinomycetes</taxon>
        <taxon>Mycobacteriales</taxon>
        <taxon>Mycobacteriaceae</taxon>
        <taxon>Mycobacterium</taxon>
    </lineage>
</organism>
<evidence type="ECO:0000313" key="5">
    <source>
        <dbReference type="EMBL" id="ANE80018.1"/>
    </source>
</evidence>
<feature type="signal peptide" evidence="4">
    <location>
        <begin position="1"/>
        <end position="19"/>
    </location>
</feature>
<dbReference type="Proteomes" id="UP000077143">
    <property type="component" value="Chromosome"/>
</dbReference>
<accession>A0A172UM74</accession>
<dbReference type="STRING" id="1682113.A7U43_12460"/>
<name>A0A172UM74_9MYCO</name>
<keyword evidence="6" id="KW-1185">Reference proteome</keyword>
<dbReference type="SUPFAM" id="SSF53850">
    <property type="entry name" value="Periplasmic binding protein-like II"/>
    <property type="match status" value="1"/>
</dbReference>
<evidence type="ECO:0000256" key="3">
    <source>
        <dbReference type="ARBA" id="ARBA00022729"/>
    </source>
</evidence>
<dbReference type="PANTHER" id="PTHR30061">
    <property type="entry name" value="MALTOSE-BINDING PERIPLASMIC PROTEIN"/>
    <property type="match status" value="1"/>
</dbReference>
<comment type="similarity">
    <text evidence="1">Belongs to the bacterial solute-binding protein 1 family.</text>
</comment>
<feature type="chain" id="PRO_5039316928" evidence="4">
    <location>
        <begin position="20"/>
        <end position="428"/>
    </location>
</feature>
<evidence type="ECO:0000256" key="1">
    <source>
        <dbReference type="ARBA" id="ARBA00008520"/>
    </source>
</evidence>
<reference evidence="5 6" key="1">
    <citation type="submission" date="2016-05" db="EMBL/GenBank/DDBJ databases">
        <title>Complete genome sequence of a phthalic acid esters degrading Mycobacterium sp. YC-RL4.</title>
        <authorList>
            <person name="Ren L."/>
            <person name="Fan S."/>
            <person name="Ruth N."/>
            <person name="Jia Y."/>
            <person name="Wang J."/>
            <person name="Qiao C."/>
        </authorList>
    </citation>
    <scope>NUCLEOTIDE SEQUENCE [LARGE SCALE GENOMIC DNA]</scope>
    <source>
        <strain evidence="5 6">YC-RL4</strain>
    </source>
</reference>
<evidence type="ECO:0000313" key="6">
    <source>
        <dbReference type="Proteomes" id="UP000077143"/>
    </source>
</evidence>
<dbReference type="CDD" id="cd14748">
    <property type="entry name" value="PBP2_UgpB"/>
    <property type="match status" value="1"/>
</dbReference>
<dbReference type="GO" id="GO:0055052">
    <property type="term" value="C:ATP-binding cassette (ABC) transporter complex, substrate-binding subunit-containing"/>
    <property type="evidence" value="ECO:0007669"/>
    <property type="project" value="TreeGrafter"/>
</dbReference>
<dbReference type="Gene3D" id="3.40.190.10">
    <property type="entry name" value="Periplasmic binding protein-like II"/>
    <property type="match status" value="1"/>
</dbReference>
<dbReference type="KEGG" id="madi:A7U43_12460"/>
<dbReference type="InterPro" id="IPR006059">
    <property type="entry name" value="SBP"/>
</dbReference>
<keyword evidence="5" id="KW-0762">Sugar transport</keyword>
<evidence type="ECO:0000256" key="2">
    <source>
        <dbReference type="ARBA" id="ARBA00022448"/>
    </source>
</evidence>
<dbReference type="OrthoDB" id="2515880at2"/>
<dbReference type="GO" id="GO:1901982">
    <property type="term" value="F:maltose binding"/>
    <property type="evidence" value="ECO:0007669"/>
    <property type="project" value="TreeGrafter"/>
</dbReference>
<dbReference type="GO" id="GO:0042956">
    <property type="term" value="P:maltodextrin transmembrane transport"/>
    <property type="evidence" value="ECO:0007669"/>
    <property type="project" value="TreeGrafter"/>
</dbReference>
<keyword evidence="2" id="KW-0813">Transport</keyword>
<dbReference type="PANTHER" id="PTHR30061:SF50">
    <property type="entry name" value="MALTOSE_MALTODEXTRIN-BINDING PERIPLASMIC PROTEIN"/>
    <property type="match status" value="1"/>
</dbReference>
<keyword evidence="3 4" id="KW-0732">Signal</keyword>
<evidence type="ECO:0000256" key="4">
    <source>
        <dbReference type="SAM" id="SignalP"/>
    </source>
</evidence>
<proteinExistence type="inferred from homology"/>
<dbReference type="PROSITE" id="PS51257">
    <property type="entry name" value="PROKAR_LIPOPROTEIN"/>
    <property type="match status" value="1"/>
</dbReference>
<dbReference type="RefSeq" id="WP_067995410.1">
    <property type="nucleotide sequence ID" value="NZ_CP015596.1"/>
</dbReference>
<sequence>MIRSCFSVVLAAVLAVLLAACGGGGGGDGAGGKTEVVVWHGYADAQGENFTALIDQYNREHPDVNVTQLVTNSDLVLQKVLTAVRGGTPPDVAYMFGSWSPNIAEIPQVVDMKDHVSQTGWDWDDFYPAERAAATVGDKVIGVPALVDNLAIVYNKTLFADAGVAPPTREWTWDDFRSAAAKLTDPAEGRYGFAIPADASEDTVWHYLPMLWEAGGDILNSDNTKAVFNSEAGARSLTTLQQMAVTDKSLYLDTTNSNGSKLMNSGKVAMMVTGPWDLSTFTDIDYGVQILPTYAGSDGGHQTISGPDNWVTFDNGDARRQAAVDFVKWITAPEQVKTTSLATGDLPTRSSVGHDRAFVDELDKKMPGTGVFVENLANVQKARPTVEQYPAISEALGQAVVSVMLGESEPAQALDAAAATADAALAEK</sequence>
<gene>
    <name evidence="5" type="ORF">A7U43_12460</name>
</gene>
<dbReference type="EMBL" id="CP015596">
    <property type="protein sequence ID" value="ANE80018.1"/>
    <property type="molecule type" value="Genomic_DNA"/>
</dbReference>
<protein>
    <submittedName>
        <fullName evidence="5">Sugar transporter</fullName>
    </submittedName>
</protein>
<dbReference type="GO" id="GO:0015768">
    <property type="term" value="P:maltose transport"/>
    <property type="evidence" value="ECO:0007669"/>
    <property type="project" value="TreeGrafter"/>
</dbReference>
<dbReference type="Pfam" id="PF01547">
    <property type="entry name" value="SBP_bac_1"/>
    <property type="match status" value="1"/>
</dbReference>
<dbReference type="AlphaFoldDB" id="A0A172UM74"/>